<dbReference type="STRING" id="748449.Halha_1098"/>
<evidence type="ECO:0000256" key="1">
    <source>
        <dbReference type="SAM" id="MobiDB-lite"/>
    </source>
</evidence>
<evidence type="ECO:0000313" key="6">
    <source>
        <dbReference type="Proteomes" id="UP000010880"/>
    </source>
</evidence>
<gene>
    <name evidence="5" type="ordered locus">Halha_1098</name>
</gene>
<evidence type="ECO:0000259" key="2">
    <source>
        <dbReference type="Pfam" id="PF25791"/>
    </source>
</evidence>
<dbReference type="InterPro" id="IPR058036">
    <property type="entry name" value="BREX_BrxC_4th"/>
</dbReference>
<evidence type="ECO:0000313" key="5">
    <source>
        <dbReference type="EMBL" id="AGB41052.1"/>
    </source>
</evidence>
<dbReference type="KEGG" id="hhl:Halha_1098"/>
<organism evidence="5 6">
    <name type="scientific">Halobacteroides halobius (strain ATCC 35273 / DSM 5150 / MD-1)</name>
    <dbReference type="NCBI Taxonomy" id="748449"/>
    <lineage>
        <taxon>Bacteria</taxon>
        <taxon>Bacillati</taxon>
        <taxon>Bacillota</taxon>
        <taxon>Clostridia</taxon>
        <taxon>Halanaerobiales</taxon>
        <taxon>Halobacteroidaceae</taxon>
        <taxon>Halobacteroides</taxon>
    </lineage>
</organism>
<evidence type="ECO:0000259" key="3">
    <source>
        <dbReference type="Pfam" id="PF25792"/>
    </source>
</evidence>
<dbReference type="RefSeq" id="WP_015326777.1">
    <property type="nucleotide sequence ID" value="NC_019978.1"/>
</dbReference>
<feature type="domain" description="Probable ATP-binding protein BrxC winged helix-turn-helix" evidence="2">
    <location>
        <begin position="732"/>
        <end position="854"/>
    </location>
</feature>
<reference evidence="6" key="1">
    <citation type="submission" date="2012-02" db="EMBL/GenBank/DDBJ databases">
        <title>The complete genome of Halobacteroides halobius DSM 5150.</title>
        <authorList>
            <person name="Lucas S."/>
            <person name="Copeland A."/>
            <person name="Lapidus A."/>
            <person name="Glavina del Rio T."/>
            <person name="Dalin E."/>
            <person name="Tice H."/>
            <person name="Bruce D."/>
            <person name="Goodwin L."/>
            <person name="Pitluck S."/>
            <person name="Peters L."/>
            <person name="Mikhailova N."/>
            <person name="Gu W."/>
            <person name="Kyrpides N."/>
            <person name="Mavromatis K."/>
            <person name="Ivanova N."/>
            <person name="Brettin T."/>
            <person name="Detter J.C."/>
            <person name="Han C."/>
            <person name="Larimer F."/>
            <person name="Land M."/>
            <person name="Hauser L."/>
            <person name="Markowitz V."/>
            <person name="Cheng J.-F."/>
            <person name="Hugenholtz P."/>
            <person name="Woyke T."/>
            <person name="Wu D."/>
            <person name="Tindall B."/>
            <person name="Pomrenke H."/>
            <person name="Brambilla E."/>
            <person name="Klenk H.-P."/>
            <person name="Eisen J.A."/>
        </authorList>
    </citation>
    <scope>NUCLEOTIDE SEQUENCE [LARGE SCALE GENOMIC DNA]</scope>
    <source>
        <strain evidence="6">ATCC 35273 / DSM 5150 / MD-1</strain>
    </source>
</reference>
<feature type="domain" description="Probable ATP-binding protein BrxC 4th six-stranded beta-sheet" evidence="4">
    <location>
        <begin position="555"/>
        <end position="725"/>
    </location>
</feature>
<dbReference type="EMBL" id="CP003359">
    <property type="protein sequence ID" value="AGB41052.1"/>
    <property type="molecule type" value="Genomic_DNA"/>
</dbReference>
<dbReference type="SUPFAM" id="SSF52540">
    <property type="entry name" value="P-loop containing nucleoside triphosphate hydrolases"/>
    <property type="match status" value="1"/>
</dbReference>
<dbReference type="InterPro" id="IPR047679">
    <property type="entry name" value="BREX_BrxC"/>
</dbReference>
<feature type="region of interest" description="Disordered" evidence="1">
    <location>
        <begin position="1117"/>
        <end position="1145"/>
    </location>
</feature>
<dbReference type="InterPro" id="IPR058037">
    <property type="entry name" value="BREX_BrxC_helical"/>
</dbReference>
<evidence type="ECO:0008006" key="7">
    <source>
        <dbReference type="Google" id="ProtNLM"/>
    </source>
</evidence>
<dbReference type="Pfam" id="PF25791">
    <property type="entry name" value="WHD_BREX_BrxC"/>
    <property type="match status" value="1"/>
</dbReference>
<dbReference type="AlphaFoldDB" id="L0K6Z2"/>
<dbReference type="eggNOG" id="COG1196">
    <property type="taxonomic scope" value="Bacteria"/>
</dbReference>
<protein>
    <recommendedName>
        <fullName evidence="7">ATPase</fullName>
    </recommendedName>
</protein>
<dbReference type="Pfam" id="PF25796">
    <property type="entry name" value="BREX_BrxC_4th"/>
    <property type="match status" value="1"/>
</dbReference>
<dbReference type="InterPro" id="IPR027417">
    <property type="entry name" value="P-loop_NTPase"/>
</dbReference>
<dbReference type="PATRIC" id="fig|748449.3.peg.1054"/>
<feature type="domain" description="Probable ATP-binding protein BrxC alpha-helical" evidence="3">
    <location>
        <begin position="862"/>
        <end position="991"/>
    </location>
</feature>
<proteinExistence type="predicted"/>
<dbReference type="InterPro" id="IPR058038">
    <property type="entry name" value="BREX_BrxC_wHTH"/>
</dbReference>
<accession>L0K6Z2</accession>
<dbReference type="Pfam" id="PF25792">
    <property type="entry name" value="BREX_BrxC_helical"/>
    <property type="match status" value="1"/>
</dbReference>
<sequence>MNLKEMFYKDIDRDIKGVIKVGQADEENMKQELEEYVVTNELADHFSEFYNNYEQGINSLTDKMGVWVSGFFGSGKSHFIKILSYLLENRQVDNKPAVEFFNDKHVEQELLAQMKEAGQVPTDVVLFNIDSKSSSDSKANKDAIVKVFMKVFNEMQGFCGSIPWLADMERKLVDNGFYEDFKAEFESNVGFSWEEKRQDAYFEADAIIEALVATTDMSQKAAENWYYNAEDNYSLSVEQFAQYVNQYIEEQAGDHHVVFLVDEIGQYIGDDTGLMLNLQTVVEDLGTYCGGKAWVLVTSQQDMDSITEVKGSDFSKIQGRFDTRLSLSSANVDEVIKKRILRKTDSARESLELLYNENESILKNLITFSSDTAEMKNYSNAQDFAQVYPFIPYQFDLLQKVFEEVRLHGASGKHLSEGERSLLSAFQESAQKYGTDELGRLVPFSAFYNSIETFLDSTISRVITKAKQNSRLTEEDVEVLKLLFMIRYIDEVPSDLENIATLMISNIDEDKLALQERIAESLDRLVSETLIQKNGPEYMFLTNEEQDVNREIKGTSIDVKKTIEKVGEILFEDIYPDKRYSYSTEYNFSFNKLVDDQARGRQKNEIGVQVLTPYSQFNSEEELKLKTSADDKVIIKLPSESNLMSEIEQSLKLSTYLKKKSGTAKNESMEDILTAKSRELRERQKRIKKLLMSDLKKADFYVKGEKMNLQTSDPVENINQSFERLIDTIYNKLNLIEEFVKSKQGLLDKLDSQEVQINFSGQQANSIALEEVRTYIERQNERNLKVTMKKLVDRFSSKPYGWKEFDIAALVIDLLKAQEIDLLYSSQNVNSQTNKLIKYLTRSRHKERLIVRKRRKVEQRLINKAKKLGREVFYESGLPTDEDGLKEELQDRLIYNERNVIRDLLDNYKSNPANEYETYPGQDTLEEGDSLLEELMEINDSFEFYNTLADKEDQLLDYEEEVSKIKDFFNSQQQKYYDRALKALDIYEQDKNYVNDKELISIVEELQEILTMETPYSRIHELSILRNEFQDGLTALLEKETTPIAETINNCQYRVIKVLEGYNLQDEFEAEVKEKFAALLEELNHANDFTEIFSMETKAKKLEEKFIAQIDSKVEELRRKREEQENNSPEEDTTDTGQTKKIAEETDTYKETVDVKLSDIIKDRVFVKSEEEVEEVVAEIKDELKRHIKDNKQVRLG</sequence>
<keyword evidence="6" id="KW-1185">Reference proteome</keyword>
<dbReference type="Proteomes" id="UP000010880">
    <property type="component" value="Chromosome"/>
</dbReference>
<dbReference type="NCBIfam" id="NF033441">
    <property type="entry name" value="BREX_BrxC"/>
    <property type="match status" value="1"/>
</dbReference>
<dbReference type="OrthoDB" id="3201900at2"/>
<name>L0K6Z2_HALHC</name>
<dbReference type="HOGENOM" id="CLU_007924_0_0_9"/>
<evidence type="ECO:0000259" key="4">
    <source>
        <dbReference type="Pfam" id="PF25796"/>
    </source>
</evidence>